<feature type="transmembrane region" description="Helical" evidence="1">
    <location>
        <begin position="58"/>
        <end position="81"/>
    </location>
</feature>
<proteinExistence type="predicted"/>
<evidence type="ECO:0000313" key="2">
    <source>
        <dbReference type="EMBL" id="PWB92809.1"/>
    </source>
</evidence>
<keyword evidence="1" id="KW-1133">Transmembrane helix</keyword>
<comment type="caution">
    <text evidence="2">The sequence shown here is derived from an EMBL/GenBank/DDBJ whole genome shotgun (WGS) entry which is preliminary data.</text>
</comment>
<keyword evidence="1" id="KW-0472">Membrane</keyword>
<sequence length="322" mass="35691">MTSNIADHRKWLKERTIGSLTRFSKWRKGIKIGLVIGGGFIAAIMGASANLVEADHKWLLYSFQIFGGVLVLVGGGVLEIVDEGAADAIERADALADLVDERDRQIADLGVDFEWFTRLYSTAAALREVVEGVLVAGAGDEDEQRRRFGMMLDIVVSEKDILFGMNADRWNFAIYIYSFQRELLQCVVCRRPMRVEEMAPHRSWKPGEGHVGIAFQTRREIVAGDTSGPEARALFDGPDPNRREEDLARYRSIASIPIGASADEIIGVVVATSDVPGRFWIRRGEDERASDPVEPLRILANALAMVAKIADLQCERTEAIES</sequence>
<dbReference type="InterPro" id="IPR029016">
    <property type="entry name" value="GAF-like_dom_sf"/>
</dbReference>
<keyword evidence="1" id="KW-0812">Transmembrane</keyword>
<dbReference type="RefSeq" id="WP_108918326.1">
    <property type="nucleotide sequence ID" value="NZ_BGJY01000010.1"/>
</dbReference>
<keyword evidence="3" id="KW-1185">Reference proteome</keyword>
<dbReference type="SUPFAM" id="SSF55781">
    <property type="entry name" value="GAF domain-like"/>
    <property type="match status" value="1"/>
</dbReference>
<dbReference type="Proteomes" id="UP000245137">
    <property type="component" value="Unassembled WGS sequence"/>
</dbReference>
<accession>A0A2U1SMH1</accession>
<dbReference type="OrthoDB" id="7032749at2"/>
<dbReference type="Gene3D" id="3.30.450.40">
    <property type="match status" value="1"/>
</dbReference>
<gene>
    <name evidence="2" type="ORF">C5689_16375</name>
</gene>
<evidence type="ECO:0000313" key="3">
    <source>
        <dbReference type="Proteomes" id="UP000245137"/>
    </source>
</evidence>
<dbReference type="EMBL" id="PUIV01000036">
    <property type="protein sequence ID" value="PWB92809.1"/>
    <property type="molecule type" value="Genomic_DNA"/>
</dbReference>
<reference evidence="2 3" key="1">
    <citation type="journal article" date="2018" name="Appl. Microbiol. Biotechnol.">
        <title>Co-cultivation of the strictly anaerobic methanogen Methanosarcina barkeri with aerobic methanotrophs in an oxygen-limited membrane bioreactor.</title>
        <authorList>
            <person name="In 't Zandt M.H."/>
            <person name="van den Bosch T.J.M."/>
            <person name="Rijkers R."/>
            <person name="van Kessel M.A.H.J."/>
            <person name="Jetten M.S.M."/>
            <person name="Welte C.U."/>
        </authorList>
    </citation>
    <scope>NUCLEOTIDE SEQUENCE [LARGE SCALE GENOMIC DNA]</scope>
    <source>
        <strain evidence="2 3">DSM 17706</strain>
    </source>
</reference>
<evidence type="ECO:0000256" key="1">
    <source>
        <dbReference type="SAM" id="Phobius"/>
    </source>
</evidence>
<protein>
    <recommendedName>
        <fullName evidence="4">GAF domain-containing protein</fullName>
    </recommendedName>
</protein>
<feature type="transmembrane region" description="Helical" evidence="1">
    <location>
        <begin position="32"/>
        <end position="52"/>
    </location>
</feature>
<evidence type="ECO:0008006" key="4">
    <source>
        <dbReference type="Google" id="ProtNLM"/>
    </source>
</evidence>
<name>A0A2U1SMH1_METSR</name>
<organism evidence="2 3">
    <name type="scientific">Methylosinus sporium</name>
    <dbReference type="NCBI Taxonomy" id="428"/>
    <lineage>
        <taxon>Bacteria</taxon>
        <taxon>Pseudomonadati</taxon>
        <taxon>Pseudomonadota</taxon>
        <taxon>Alphaproteobacteria</taxon>
        <taxon>Hyphomicrobiales</taxon>
        <taxon>Methylocystaceae</taxon>
        <taxon>Methylosinus</taxon>
    </lineage>
</organism>
<dbReference type="AlphaFoldDB" id="A0A2U1SMH1"/>